<name>A0A067MJK8_BOTB1</name>
<keyword evidence="6 13" id="KW-0863">Zinc-finger</keyword>
<dbReference type="Proteomes" id="UP000027195">
    <property type="component" value="Unassembled WGS sequence"/>
</dbReference>
<feature type="compositionally biased region" description="Basic and acidic residues" evidence="14">
    <location>
        <begin position="40"/>
        <end position="54"/>
    </location>
</feature>
<dbReference type="PROSITE" id="PS00518">
    <property type="entry name" value="ZF_RING_1"/>
    <property type="match status" value="1"/>
</dbReference>
<feature type="compositionally biased region" description="Low complexity" evidence="14">
    <location>
        <begin position="57"/>
        <end position="66"/>
    </location>
</feature>
<dbReference type="STRING" id="930990.A0A067MJK8"/>
<evidence type="ECO:0000256" key="11">
    <source>
        <dbReference type="ARBA" id="ARBA00023204"/>
    </source>
</evidence>
<dbReference type="CDD" id="cd18793">
    <property type="entry name" value="SF2_C_SNF"/>
    <property type="match status" value="1"/>
</dbReference>
<dbReference type="CDD" id="cd18008">
    <property type="entry name" value="DEXDc_SHPRH-like"/>
    <property type="match status" value="1"/>
</dbReference>
<dbReference type="InterPro" id="IPR013083">
    <property type="entry name" value="Znf_RING/FYVE/PHD"/>
</dbReference>
<feature type="compositionally biased region" description="Low complexity" evidence="14">
    <location>
        <begin position="80"/>
        <end position="89"/>
    </location>
</feature>
<evidence type="ECO:0000259" key="16">
    <source>
        <dbReference type="PROSITE" id="PS51192"/>
    </source>
</evidence>
<organism evidence="18 19">
    <name type="scientific">Botryobasidium botryosum (strain FD-172 SS1)</name>
    <dbReference type="NCBI Taxonomy" id="930990"/>
    <lineage>
        <taxon>Eukaryota</taxon>
        <taxon>Fungi</taxon>
        <taxon>Dikarya</taxon>
        <taxon>Basidiomycota</taxon>
        <taxon>Agaricomycotina</taxon>
        <taxon>Agaricomycetes</taxon>
        <taxon>Cantharellales</taxon>
        <taxon>Botryobasidiaceae</taxon>
        <taxon>Botryobasidium</taxon>
    </lineage>
</organism>
<evidence type="ECO:0000256" key="1">
    <source>
        <dbReference type="ARBA" id="ARBA00004123"/>
    </source>
</evidence>
<comment type="similarity">
    <text evidence="2">Belongs to the SNF2/RAD54 helicase family.</text>
</comment>
<evidence type="ECO:0000313" key="19">
    <source>
        <dbReference type="Proteomes" id="UP000027195"/>
    </source>
</evidence>
<dbReference type="Gene3D" id="3.40.50.10810">
    <property type="entry name" value="Tandem AAA-ATPase domain"/>
    <property type="match status" value="1"/>
</dbReference>
<dbReference type="SMART" id="SM00487">
    <property type="entry name" value="DEXDc"/>
    <property type="match status" value="1"/>
</dbReference>
<evidence type="ECO:0000313" key="18">
    <source>
        <dbReference type="EMBL" id="KDQ12067.1"/>
    </source>
</evidence>
<keyword evidence="12" id="KW-0539">Nucleus</keyword>
<evidence type="ECO:0000259" key="17">
    <source>
        <dbReference type="PROSITE" id="PS51194"/>
    </source>
</evidence>
<gene>
    <name evidence="18" type="ORF">BOTBODRAFT_57119</name>
</gene>
<dbReference type="InterPro" id="IPR050628">
    <property type="entry name" value="SNF2_RAD54_helicase_TF"/>
</dbReference>
<accession>A0A067MJK8</accession>
<evidence type="ECO:0000256" key="13">
    <source>
        <dbReference type="PROSITE-ProRule" id="PRU00175"/>
    </source>
</evidence>
<feature type="domain" description="RING-type" evidence="15">
    <location>
        <begin position="849"/>
        <end position="894"/>
    </location>
</feature>
<comment type="subcellular location">
    <subcellularLocation>
        <location evidence="1">Nucleus</location>
    </subcellularLocation>
</comment>
<dbReference type="InterPro" id="IPR001650">
    <property type="entry name" value="Helicase_C-like"/>
</dbReference>
<keyword evidence="11" id="KW-0234">DNA repair</keyword>
<dbReference type="GO" id="GO:0005634">
    <property type="term" value="C:nucleus"/>
    <property type="evidence" value="ECO:0007669"/>
    <property type="project" value="UniProtKB-SubCell"/>
</dbReference>
<evidence type="ECO:0008006" key="20">
    <source>
        <dbReference type="Google" id="ProtNLM"/>
    </source>
</evidence>
<feature type="region of interest" description="Disordered" evidence="14">
    <location>
        <begin position="156"/>
        <end position="180"/>
    </location>
</feature>
<proteinExistence type="inferred from homology"/>
<dbReference type="InterPro" id="IPR014905">
    <property type="entry name" value="HIRAN"/>
</dbReference>
<dbReference type="HOGENOM" id="CLU_000315_2_5_1"/>
<sequence>MANAASKNFFDDSDEEKEASEVASSSRQPLFMVESDHEDDLSHLGTKMEDDFRIHGSSNPSSRDSSVVPLPAEANRSKRASSPASSSHSDVLDLPRPKKMRYEYETKPGPDTGTPPTTEPAYLGEFLVQAWATTSDMKDMSYVKAGSVVRIERNEADARPGLRTSSSSSKKDDKKKGKQLTLTSMIKSSAKQSKQKENNIVRFFNEQGSEVGRLPNKTASYVSKLMDLKILSLVGTVVECPKPLRTGNDILLSLRAYLPPTAFENRPDLSWKRSKSLFKLGEGEETLDEQALRERKSSLLQLFDAVNLKPNKSHSLSHTYDMKSDFVDQFSQGPPKPKAPKKEQTPVAKEVIGEGEEAEEVELEGEELSENQLDSIYKRAQRHDNTMPEKEPSDTFALTLRPYQKQGLHWMSSIEKGDNMARDTTSLHPLWEVYTFPAEPKDGVFDLCDDDKYFYFNPYSGELSITFPTAEKNCLGGILADVGMGKTISIASLIHTNSAPEPPASQPTKSEPKQIRLDSNFRIAKNAGDLSSRGPSATLVVAPMSLLSQWKSELERASKPGTIRVMLWYGNSRGSLSSELDLADGLINVVITSYGTLISEHGKDLKGASSPLFSREWKRVVLDEAHTIRSRITRTAKACFDLKARVRWALTGTPIINRLEDLYSLLRYLRYEPFANFAFFNSFITVPFLNRDPRAIDVVQVILESTLLRREKTMKDRDGNPVVTLPPKETVIEYLEFSPIERKIYDLIYKDAKRNFDSLNERGLLASSMTSMLVTIMRLRQAVCHPSMVTKPKPSAADTDGTDDRSGKVDIDNLISQFTKDGNDGDTTFAKHVLKGLDSNGIDLGDMECPICFEMMEPPVLVPVCMHSVCKGCVVGHLQSLEEKGEEGFCPICRRAPLKEQDLLEVVLQKQTQPATEAVNNGDKTAGDAAQGSSQAVFLRKNDFQSSTKLDALVGHLRRLREQDPCLRAVVFSQFTKFLDLIEIVLDRERFPWCRLDGTLSQTQRTKVLEDFAQPTRKPKIFIISLKAGGVGLNLTTANHVFMMDCWWNASIESQAIDRIHRIGQQRDVHVRHFIISNTIENRILRIQKRKTAIVQGALYGRKSSEKESVENLKIMFGDDFE</sequence>
<dbReference type="PANTHER" id="PTHR45626">
    <property type="entry name" value="TRANSCRIPTION TERMINATION FACTOR 2-RELATED"/>
    <property type="match status" value="1"/>
</dbReference>
<dbReference type="InterPro" id="IPR038718">
    <property type="entry name" value="SNF2-like_sf"/>
</dbReference>
<evidence type="ECO:0000256" key="6">
    <source>
        <dbReference type="ARBA" id="ARBA00022771"/>
    </source>
</evidence>
<feature type="compositionally biased region" description="Low complexity" evidence="14">
    <location>
        <begin position="109"/>
        <end position="120"/>
    </location>
</feature>
<evidence type="ECO:0000256" key="7">
    <source>
        <dbReference type="ARBA" id="ARBA00022801"/>
    </source>
</evidence>
<feature type="compositionally biased region" description="Basic and acidic residues" evidence="14">
    <location>
        <begin position="90"/>
        <end position="108"/>
    </location>
</feature>
<dbReference type="AlphaFoldDB" id="A0A067MJK8"/>
<dbReference type="PROSITE" id="PS50089">
    <property type="entry name" value="ZF_RING_2"/>
    <property type="match status" value="1"/>
</dbReference>
<keyword evidence="10" id="KW-0067">ATP-binding</keyword>
<dbReference type="GO" id="GO:0003676">
    <property type="term" value="F:nucleic acid binding"/>
    <property type="evidence" value="ECO:0007669"/>
    <property type="project" value="InterPro"/>
</dbReference>
<dbReference type="InterPro" id="IPR001841">
    <property type="entry name" value="Znf_RING"/>
</dbReference>
<dbReference type="SMART" id="SM00910">
    <property type="entry name" value="HIRAN"/>
    <property type="match status" value="1"/>
</dbReference>
<dbReference type="GO" id="GO:0004386">
    <property type="term" value="F:helicase activity"/>
    <property type="evidence" value="ECO:0007669"/>
    <property type="project" value="UniProtKB-KW"/>
</dbReference>
<dbReference type="Pfam" id="PF08797">
    <property type="entry name" value="HIRAN"/>
    <property type="match status" value="1"/>
</dbReference>
<dbReference type="Gene3D" id="3.40.50.300">
    <property type="entry name" value="P-loop containing nucleotide triphosphate hydrolases"/>
    <property type="match status" value="2"/>
</dbReference>
<evidence type="ECO:0000259" key="15">
    <source>
        <dbReference type="PROSITE" id="PS50089"/>
    </source>
</evidence>
<reference evidence="19" key="1">
    <citation type="journal article" date="2014" name="Proc. Natl. Acad. Sci. U.S.A.">
        <title>Extensive sampling of basidiomycete genomes demonstrates inadequacy of the white-rot/brown-rot paradigm for wood decay fungi.</title>
        <authorList>
            <person name="Riley R."/>
            <person name="Salamov A.A."/>
            <person name="Brown D.W."/>
            <person name="Nagy L.G."/>
            <person name="Floudas D."/>
            <person name="Held B.W."/>
            <person name="Levasseur A."/>
            <person name="Lombard V."/>
            <person name="Morin E."/>
            <person name="Otillar R."/>
            <person name="Lindquist E.A."/>
            <person name="Sun H."/>
            <person name="LaButti K.M."/>
            <person name="Schmutz J."/>
            <person name="Jabbour D."/>
            <person name="Luo H."/>
            <person name="Baker S.E."/>
            <person name="Pisabarro A.G."/>
            <person name="Walton J.D."/>
            <person name="Blanchette R.A."/>
            <person name="Henrissat B."/>
            <person name="Martin F."/>
            <person name="Cullen D."/>
            <person name="Hibbett D.S."/>
            <person name="Grigoriev I.V."/>
        </authorList>
    </citation>
    <scope>NUCLEOTIDE SEQUENCE [LARGE SCALE GENOMIC DNA]</scope>
    <source>
        <strain evidence="19">FD-172 SS1</strain>
    </source>
</reference>
<dbReference type="EMBL" id="KL198053">
    <property type="protein sequence ID" value="KDQ12067.1"/>
    <property type="molecule type" value="Genomic_DNA"/>
</dbReference>
<evidence type="ECO:0000256" key="8">
    <source>
        <dbReference type="ARBA" id="ARBA00022806"/>
    </source>
</evidence>
<dbReference type="InterPro" id="IPR027370">
    <property type="entry name" value="Znf-RING_euk"/>
</dbReference>
<evidence type="ECO:0000256" key="14">
    <source>
        <dbReference type="SAM" id="MobiDB-lite"/>
    </source>
</evidence>
<dbReference type="GO" id="GO:0005524">
    <property type="term" value="F:ATP binding"/>
    <property type="evidence" value="ECO:0007669"/>
    <property type="project" value="UniProtKB-KW"/>
</dbReference>
<dbReference type="SMART" id="SM00184">
    <property type="entry name" value="RING"/>
    <property type="match status" value="1"/>
</dbReference>
<keyword evidence="8" id="KW-0347">Helicase</keyword>
<dbReference type="InterPro" id="IPR014001">
    <property type="entry name" value="Helicase_ATP-bd"/>
</dbReference>
<keyword evidence="7" id="KW-0378">Hydrolase</keyword>
<evidence type="ECO:0000256" key="4">
    <source>
        <dbReference type="ARBA" id="ARBA00022741"/>
    </source>
</evidence>
<feature type="region of interest" description="Disordered" evidence="14">
    <location>
        <begin position="327"/>
        <end position="347"/>
    </location>
</feature>
<dbReference type="Gene3D" id="3.30.40.10">
    <property type="entry name" value="Zinc/RING finger domain, C3HC4 (zinc finger)"/>
    <property type="match status" value="1"/>
</dbReference>
<dbReference type="InParanoid" id="A0A067MJK8"/>
<dbReference type="GO" id="GO:0006281">
    <property type="term" value="P:DNA repair"/>
    <property type="evidence" value="ECO:0007669"/>
    <property type="project" value="UniProtKB-KW"/>
</dbReference>
<keyword evidence="4" id="KW-0547">Nucleotide-binding</keyword>
<evidence type="ECO:0000256" key="3">
    <source>
        <dbReference type="ARBA" id="ARBA00022723"/>
    </source>
</evidence>
<keyword evidence="3" id="KW-0479">Metal-binding</keyword>
<dbReference type="SUPFAM" id="SSF57850">
    <property type="entry name" value="RING/U-box"/>
    <property type="match status" value="1"/>
</dbReference>
<evidence type="ECO:0000256" key="2">
    <source>
        <dbReference type="ARBA" id="ARBA00007025"/>
    </source>
</evidence>
<dbReference type="Pfam" id="PF00271">
    <property type="entry name" value="Helicase_C"/>
    <property type="match status" value="1"/>
</dbReference>
<dbReference type="PROSITE" id="PS51192">
    <property type="entry name" value="HELICASE_ATP_BIND_1"/>
    <property type="match status" value="1"/>
</dbReference>
<dbReference type="InterPro" id="IPR000330">
    <property type="entry name" value="SNF2_N"/>
</dbReference>
<dbReference type="GO" id="GO:0008094">
    <property type="term" value="F:ATP-dependent activity, acting on DNA"/>
    <property type="evidence" value="ECO:0007669"/>
    <property type="project" value="TreeGrafter"/>
</dbReference>
<dbReference type="OrthoDB" id="448448at2759"/>
<dbReference type="PROSITE" id="PS51194">
    <property type="entry name" value="HELICASE_CTER"/>
    <property type="match status" value="1"/>
</dbReference>
<evidence type="ECO:0000256" key="5">
    <source>
        <dbReference type="ARBA" id="ARBA00022763"/>
    </source>
</evidence>
<keyword evidence="5" id="KW-0227">DNA damage</keyword>
<dbReference type="Pfam" id="PF00176">
    <property type="entry name" value="SNF2-rel_dom"/>
    <property type="match status" value="1"/>
</dbReference>
<dbReference type="SMART" id="SM00490">
    <property type="entry name" value="HELICc"/>
    <property type="match status" value="1"/>
</dbReference>
<dbReference type="GO" id="GO:0008270">
    <property type="term" value="F:zinc ion binding"/>
    <property type="evidence" value="ECO:0007669"/>
    <property type="project" value="UniProtKB-KW"/>
</dbReference>
<keyword evidence="9" id="KW-0862">Zinc</keyword>
<dbReference type="SUPFAM" id="SSF52540">
    <property type="entry name" value="P-loop containing nucleoside triphosphate hydrolases"/>
    <property type="match status" value="2"/>
</dbReference>
<evidence type="ECO:0000256" key="9">
    <source>
        <dbReference type="ARBA" id="ARBA00022833"/>
    </source>
</evidence>
<dbReference type="GO" id="GO:0016818">
    <property type="term" value="F:hydrolase activity, acting on acid anhydrides, in phosphorus-containing anhydrides"/>
    <property type="evidence" value="ECO:0007669"/>
    <property type="project" value="InterPro"/>
</dbReference>
<dbReference type="Pfam" id="PF13445">
    <property type="entry name" value="zf-RING_UBOX"/>
    <property type="match status" value="1"/>
</dbReference>
<feature type="domain" description="Helicase C-terminal" evidence="17">
    <location>
        <begin position="952"/>
        <end position="1110"/>
    </location>
</feature>
<dbReference type="PANTHER" id="PTHR45626:SF22">
    <property type="entry name" value="DNA REPAIR PROTEIN RAD5"/>
    <property type="match status" value="1"/>
</dbReference>
<dbReference type="InterPro" id="IPR027417">
    <property type="entry name" value="P-loop_NTPase"/>
</dbReference>
<evidence type="ECO:0000256" key="12">
    <source>
        <dbReference type="ARBA" id="ARBA00023242"/>
    </source>
</evidence>
<feature type="domain" description="Helicase ATP-binding" evidence="16">
    <location>
        <begin position="467"/>
        <end position="672"/>
    </location>
</feature>
<feature type="region of interest" description="Disordered" evidence="14">
    <location>
        <begin position="1"/>
        <end position="120"/>
    </location>
</feature>
<protein>
    <recommendedName>
        <fullName evidence="20">DNA repair protein RAD5</fullName>
    </recommendedName>
</protein>
<evidence type="ECO:0000256" key="10">
    <source>
        <dbReference type="ARBA" id="ARBA00022840"/>
    </source>
</evidence>
<dbReference type="InterPro" id="IPR017907">
    <property type="entry name" value="Znf_RING_CS"/>
</dbReference>
<dbReference type="FunCoup" id="A0A067MJK8">
    <property type="interactions" value="245"/>
</dbReference>
<dbReference type="InterPro" id="IPR049730">
    <property type="entry name" value="SNF2/RAD54-like_C"/>
</dbReference>
<keyword evidence="19" id="KW-1185">Reference proteome</keyword>